<sequence length="390" mass="41715">MIPIRYNVRSLAVRKTTTLATAFGVALVVFVFASALMLSEGIKRTLTTSGNPNGAIVMRKGSDNELSSVIETPTMSLLLAAPGVEHDQAGGNQPLGAGEIVAVNTIEKLGADGISNVQLRGVTDLSAKLRTNLKIVAGRAPAPGSDEVMVGERIRGRFRGLDLGQSFELKKNRQAKVVGIFTAGGSSHESEVWVDLEVLRTVFRREGVVSSVHVLLESPAAFDRFQAAVEQDKRLGLLAMREVDYYEKQSEGTSMFMQVLGTLIALFFAIGSMIGAMITMYAAVANRQREIGTLRALGFSRRSILFSFLVESMFLATLGGAMGAAASLLMGFVKFSMMNFASWSEIVFEFHPTPGILISAVVLSGAVGLIGGFFPALRAARISPVTAMRA</sequence>
<feature type="transmembrane region" description="Helical" evidence="6">
    <location>
        <begin position="255"/>
        <end position="284"/>
    </location>
</feature>
<dbReference type="PANTHER" id="PTHR30572">
    <property type="entry name" value="MEMBRANE COMPONENT OF TRANSPORTER-RELATED"/>
    <property type="match status" value="1"/>
</dbReference>
<evidence type="ECO:0000313" key="9">
    <source>
        <dbReference type="EMBL" id="WXA92038.1"/>
    </source>
</evidence>
<feature type="transmembrane region" description="Helical" evidence="6">
    <location>
        <begin position="20"/>
        <end position="38"/>
    </location>
</feature>
<protein>
    <submittedName>
        <fullName evidence="9">ABC transporter permease</fullName>
    </submittedName>
</protein>
<feature type="domain" description="ABC3 transporter permease C-terminal" evidence="7">
    <location>
        <begin position="263"/>
        <end position="384"/>
    </location>
</feature>
<comment type="subcellular location">
    <subcellularLocation>
        <location evidence="1">Cell membrane</location>
        <topology evidence="1">Multi-pass membrane protein</topology>
    </subcellularLocation>
</comment>
<dbReference type="InterPro" id="IPR025857">
    <property type="entry name" value="MacB_PCD"/>
</dbReference>
<keyword evidence="5 6" id="KW-0472">Membrane</keyword>
<keyword evidence="3 6" id="KW-0812">Transmembrane</keyword>
<dbReference type="RefSeq" id="WP_394842657.1">
    <property type="nucleotide sequence ID" value="NZ_CP089982.1"/>
</dbReference>
<evidence type="ECO:0000256" key="3">
    <source>
        <dbReference type="ARBA" id="ARBA00022692"/>
    </source>
</evidence>
<dbReference type="InterPro" id="IPR050250">
    <property type="entry name" value="Macrolide_Exporter_MacB"/>
</dbReference>
<keyword evidence="4 6" id="KW-1133">Transmembrane helix</keyword>
<evidence type="ECO:0000259" key="7">
    <source>
        <dbReference type="Pfam" id="PF02687"/>
    </source>
</evidence>
<gene>
    <name evidence="9" type="ORF">LZC95_37000</name>
</gene>
<keyword evidence="2" id="KW-1003">Cell membrane</keyword>
<evidence type="ECO:0000313" key="10">
    <source>
        <dbReference type="Proteomes" id="UP001379533"/>
    </source>
</evidence>
<evidence type="ECO:0000256" key="6">
    <source>
        <dbReference type="SAM" id="Phobius"/>
    </source>
</evidence>
<accession>A0ABZ2JZW9</accession>
<name>A0ABZ2JZW9_9BACT</name>
<dbReference type="Pfam" id="PF02687">
    <property type="entry name" value="FtsX"/>
    <property type="match status" value="1"/>
</dbReference>
<dbReference type="Pfam" id="PF12704">
    <property type="entry name" value="MacB_PCD"/>
    <property type="match status" value="1"/>
</dbReference>
<dbReference type="InterPro" id="IPR003838">
    <property type="entry name" value="ABC3_permease_C"/>
</dbReference>
<organism evidence="9 10">
    <name type="scientific">Pendulispora brunnea</name>
    <dbReference type="NCBI Taxonomy" id="2905690"/>
    <lineage>
        <taxon>Bacteria</taxon>
        <taxon>Pseudomonadati</taxon>
        <taxon>Myxococcota</taxon>
        <taxon>Myxococcia</taxon>
        <taxon>Myxococcales</taxon>
        <taxon>Sorangiineae</taxon>
        <taxon>Pendulisporaceae</taxon>
        <taxon>Pendulispora</taxon>
    </lineage>
</organism>
<keyword evidence="10" id="KW-1185">Reference proteome</keyword>
<evidence type="ECO:0000259" key="8">
    <source>
        <dbReference type="Pfam" id="PF12704"/>
    </source>
</evidence>
<dbReference type="PANTHER" id="PTHR30572:SF15">
    <property type="entry name" value="ABC TRANSPORTER PERMEASE"/>
    <property type="match status" value="1"/>
</dbReference>
<dbReference type="Proteomes" id="UP001379533">
    <property type="component" value="Chromosome"/>
</dbReference>
<feature type="transmembrane region" description="Helical" evidence="6">
    <location>
        <begin position="353"/>
        <end position="374"/>
    </location>
</feature>
<feature type="domain" description="MacB-like periplasmic core" evidence="8">
    <location>
        <begin position="17"/>
        <end position="231"/>
    </location>
</feature>
<evidence type="ECO:0000256" key="5">
    <source>
        <dbReference type="ARBA" id="ARBA00023136"/>
    </source>
</evidence>
<proteinExistence type="predicted"/>
<evidence type="ECO:0000256" key="4">
    <source>
        <dbReference type="ARBA" id="ARBA00022989"/>
    </source>
</evidence>
<feature type="transmembrane region" description="Helical" evidence="6">
    <location>
        <begin position="305"/>
        <end position="333"/>
    </location>
</feature>
<reference evidence="9 10" key="1">
    <citation type="submission" date="2021-12" db="EMBL/GenBank/DDBJ databases">
        <title>Discovery of the Pendulisporaceae a myxobacterial family with distinct sporulation behavior and unique specialized metabolism.</title>
        <authorList>
            <person name="Garcia R."/>
            <person name="Popoff A."/>
            <person name="Bader C.D."/>
            <person name="Loehr J."/>
            <person name="Walesch S."/>
            <person name="Walt C."/>
            <person name="Boldt J."/>
            <person name="Bunk B."/>
            <person name="Haeckl F.J.F.P.J."/>
            <person name="Gunesch A.P."/>
            <person name="Birkelbach J."/>
            <person name="Nuebel U."/>
            <person name="Pietschmann T."/>
            <person name="Bach T."/>
            <person name="Mueller R."/>
        </authorList>
    </citation>
    <scope>NUCLEOTIDE SEQUENCE [LARGE SCALE GENOMIC DNA]</scope>
    <source>
        <strain evidence="9 10">MSr12523</strain>
    </source>
</reference>
<evidence type="ECO:0000256" key="2">
    <source>
        <dbReference type="ARBA" id="ARBA00022475"/>
    </source>
</evidence>
<dbReference type="EMBL" id="CP089982">
    <property type="protein sequence ID" value="WXA92038.1"/>
    <property type="molecule type" value="Genomic_DNA"/>
</dbReference>
<evidence type="ECO:0000256" key="1">
    <source>
        <dbReference type="ARBA" id="ARBA00004651"/>
    </source>
</evidence>